<feature type="non-terminal residue" evidence="2">
    <location>
        <position position="108"/>
    </location>
</feature>
<evidence type="ECO:0000256" key="1">
    <source>
        <dbReference type="SAM" id="MobiDB-lite"/>
    </source>
</evidence>
<dbReference type="EMBL" id="CAJVCH010465770">
    <property type="protein sequence ID" value="CAG7819988.1"/>
    <property type="molecule type" value="Genomic_DNA"/>
</dbReference>
<feature type="region of interest" description="Disordered" evidence="1">
    <location>
        <begin position="33"/>
        <end position="108"/>
    </location>
</feature>
<sequence length="108" mass="11660">PNSPPNSTPGTNTREAFAAELSRVTALWNLYGVSAGLPDPKLPPQQEALNLEVPTRNSEGAHTPKAEKENGKRHDHHHSNSSAPPPPKRMALEEPETPVSRGQMTTPT</sequence>
<proteinExistence type="predicted"/>
<keyword evidence="3" id="KW-1185">Reference proteome</keyword>
<evidence type="ECO:0000313" key="2">
    <source>
        <dbReference type="EMBL" id="CAG7819988.1"/>
    </source>
</evidence>
<gene>
    <name evidence="2" type="ORF">AFUS01_LOCUS30401</name>
</gene>
<evidence type="ECO:0000313" key="3">
    <source>
        <dbReference type="Proteomes" id="UP000708208"/>
    </source>
</evidence>
<comment type="caution">
    <text evidence="2">The sequence shown here is derived from an EMBL/GenBank/DDBJ whole genome shotgun (WGS) entry which is preliminary data.</text>
</comment>
<accession>A0A8J2PFE8</accession>
<organism evidence="2 3">
    <name type="scientific">Allacma fusca</name>
    <dbReference type="NCBI Taxonomy" id="39272"/>
    <lineage>
        <taxon>Eukaryota</taxon>
        <taxon>Metazoa</taxon>
        <taxon>Ecdysozoa</taxon>
        <taxon>Arthropoda</taxon>
        <taxon>Hexapoda</taxon>
        <taxon>Collembola</taxon>
        <taxon>Symphypleona</taxon>
        <taxon>Sminthuridae</taxon>
        <taxon>Allacma</taxon>
    </lineage>
</organism>
<feature type="non-terminal residue" evidence="2">
    <location>
        <position position="1"/>
    </location>
</feature>
<dbReference type="AlphaFoldDB" id="A0A8J2PFE8"/>
<protein>
    <submittedName>
        <fullName evidence="2">Uncharacterized protein</fullName>
    </submittedName>
</protein>
<reference evidence="2" key="1">
    <citation type="submission" date="2021-06" db="EMBL/GenBank/DDBJ databases">
        <authorList>
            <person name="Hodson N. C."/>
            <person name="Mongue J. A."/>
            <person name="Jaron S. K."/>
        </authorList>
    </citation>
    <scope>NUCLEOTIDE SEQUENCE</scope>
</reference>
<name>A0A8J2PFE8_9HEXA</name>
<feature type="compositionally biased region" description="Basic and acidic residues" evidence="1">
    <location>
        <begin position="62"/>
        <end position="72"/>
    </location>
</feature>
<dbReference type="Proteomes" id="UP000708208">
    <property type="component" value="Unassembled WGS sequence"/>
</dbReference>